<organism evidence="1 2">
    <name type="scientific">Pleomassaria siparia CBS 279.74</name>
    <dbReference type="NCBI Taxonomy" id="1314801"/>
    <lineage>
        <taxon>Eukaryota</taxon>
        <taxon>Fungi</taxon>
        <taxon>Dikarya</taxon>
        <taxon>Ascomycota</taxon>
        <taxon>Pezizomycotina</taxon>
        <taxon>Dothideomycetes</taxon>
        <taxon>Pleosporomycetidae</taxon>
        <taxon>Pleosporales</taxon>
        <taxon>Pleomassariaceae</taxon>
        <taxon>Pleomassaria</taxon>
    </lineage>
</organism>
<gene>
    <name evidence="1" type="ORF">K504DRAFT_457880</name>
</gene>
<proteinExistence type="predicted"/>
<keyword evidence="2" id="KW-1185">Reference proteome</keyword>
<dbReference type="AlphaFoldDB" id="A0A6G1KTT7"/>
<evidence type="ECO:0000313" key="2">
    <source>
        <dbReference type="Proteomes" id="UP000799428"/>
    </source>
</evidence>
<dbReference type="OrthoDB" id="3788651at2759"/>
<dbReference type="EMBL" id="MU005764">
    <property type="protein sequence ID" value="KAF2715737.1"/>
    <property type="molecule type" value="Genomic_DNA"/>
</dbReference>
<dbReference type="Proteomes" id="UP000799428">
    <property type="component" value="Unassembled WGS sequence"/>
</dbReference>
<name>A0A6G1KTT7_9PLEO</name>
<accession>A0A6G1KTT7</accession>
<sequence length="277" mass="30933">MPLFDQTSSSSIISSRHGSRNEKLTICSLCRSGIIDRRSVLKACKNTTTTSGEKCSYAKLSKPPKAKPRNLPAARRRLQKRYHPASAVHQLPPFSTIYVLQYEAYPYNTTPAIILGLFSHIDTVTAGAISHGAYAFSREGLHDGSEYLSPTGRIRFFTESMQQPVIKNPAARHADYIPHPNAQTEAERIREHRSLFVALRQTSSRSSYIGLFSDKIKAWTACVTDQALLTASPDTTLLLDESRWIDDKGMPHIKGRVEGKGSHTWFVSAFEVDRVLL</sequence>
<evidence type="ECO:0000313" key="1">
    <source>
        <dbReference type="EMBL" id="KAF2715737.1"/>
    </source>
</evidence>
<protein>
    <submittedName>
        <fullName evidence="1">Uncharacterized protein</fullName>
    </submittedName>
</protein>
<reference evidence="1" key="1">
    <citation type="journal article" date="2020" name="Stud. Mycol.">
        <title>101 Dothideomycetes genomes: a test case for predicting lifestyles and emergence of pathogens.</title>
        <authorList>
            <person name="Haridas S."/>
            <person name="Albert R."/>
            <person name="Binder M."/>
            <person name="Bloem J."/>
            <person name="Labutti K."/>
            <person name="Salamov A."/>
            <person name="Andreopoulos B."/>
            <person name="Baker S."/>
            <person name="Barry K."/>
            <person name="Bills G."/>
            <person name="Bluhm B."/>
            <person name="Cannon C."/>
            <person name="Castanera R."/>
            <person name="Culley D."/>
            <person name="Daum C."/>
            <person name="Ezra D."/>
            <person name="Gonzalez J."/>
            <person name="Henrissat B."/>
            <person name="Kuo A."/>
            <person name="Liang C."/>
            <person name="Lipzen A."/>
            <person name="Lutzoni F."/>
            <person name="Magnuson J."/>
            <person name="Mondo S."/>
            <person name="Nolan M."/>
            <person name="Ohm R."/>
            <person name="Pangilinan J."/>
            <person name="Park H.-J."/>
            <person name="Ramirez L."/>
            <person name="Alfaro M."/>
            <person name="Sun H."/>
            <person name="Tritt A."/>
            <person name="Yoshinaga Y."/>
            <person name="Zwiers L.-H."/>
            <person name="Turgeon B."/>
            <person name="Goodwin S."/>
            <person name="Spatafora J."/>
            <person name="Crous P."/>
            <person name="Grigoriev I."/>
        </authorList>
    </citation>
    <scope>NUCLEOTIDE SEQUENCE</scope>
    <source>
        <strain evidence="1">CBS 279.74</strain>
    </source>
</reference>